<evidence type="ECO:0000313" key="2">
    <source>
        <dbReference type="Proteomes" id="UP000287394"/>
    </source>
</evidence>
<dbReference type="RefSeq" id="WP_119319556.1">
    <property type="nucleotide sequence ID" value="NZ_AP025739.1"/>
</dbReference>
<dbReference type="PANTHER" id="PTHR43657:SF1">
    <property type="entry name" value="ALTERED INHERITANCE OF MITOCHONDRIA PROTEIN 24, MITOCHONDRIAL"/>
    <property type="match status" value="1"/>
</dbReference>
<dbReference type="Proteomes" id="UP000287394">
    <property type="component" value="Chromosome"/>
</dbReference>
<reference evidence="1 2" key="1">
    <citation type="journal article" date="2019" name="Int. J. Syst. Evol. Microbiol.">
        <title>Capsulimonas corticalis gen. nov., sp. nov., an aerobic capsulated bacterium, of a novel bacterial order, Capsulimonadales ord. nov., of the class Armatimonadia of the phylum Armatimonadetes.</title>
        <authorList>
            <person name="Li J."/>
            <person name="Kudo C."/>
            <person name="Tonouchi A."/>
        </authorList>
    </citation>
    <scope>NUCLEOTIDE SEQUENCE [LARGE SCALE GENOMIC DNA]</scope>
    <source>
        <strain evidence="1 2">AX-7</strain>
    </source>
</reference>
<dbReference type="KEGG" id="ccot:CCAX7_47950"/>
<dbReference type="Gene3D" id="3.60.160.10">
    <property type="entry name" value="Mitochondrial biogenesis AIM24"/>
    <property type="match status" value="1"/>
</dbReference>
<sequence length="248" mass="26253">MQHQIMGTTLQSLEIILQPGEMVFSQTHQMAWMTPGIGMNTNTGGGVLKGLMRSMSGGSLFMTQYSPNAGQPGLVAFCPRFPGTIIPRHLAPGEVLICRKETFLCAEASVQLDIFFRQQLGSGFFGGEGFILQKVTGPGWVFLDLSGEVVEKTLQPGEQLLAHVGHVGIQDQSVQFGVTRIKGVRNMIFGGDGIFLATLTGPGRVWLQTMPVMILAEEILKHAPGGSGGNTSAGSVAGDIIGGLLGGR</sequence>
<gene>
    <name evidence="1" type="ORF">CCAX7_47950</name>
</gene>
<name>A0A402CQE2_9BACT</name>
<dbReference type="InterPro" id="IPR002838">
    <property type="entry name" value="AIM24"/>
</dbReference>
<dbReference type="Pfam" id="PF01987">
    <property type="entry name" value="AIM24"/>
    <property type="match status" value="1"/>
</dbReference>
<dbReference type="SUPFAM" id="SSF51219">
    <property type="entry name" value="TRAP-like"/>
    <property type="match status" value="1"/>
</dbReference>
<dbReference type="AlphaFoldDB" id="A0A402CQE2"/>
<keyword evidence="2" id="KW-1185">Reference proteome</keyword>
<proteinExistence type="predicted"/>
<organism evidence="1 2">
    <name type="scientific">Capsulimonas corticalis</name>
    <dbReference type="NCBI Taxonomy" id="2219043"/>
    <lineage>
        <taxon>Bacteria</taxon>
        <taxon>Bacillati</taxon>
        <taxon>Armatimonadota</taxon>
        <taxon>Armatimonadia</taxon>
        <taxon>Capsulimonadales</taxon>
        <taxon>Capsulimonadaceae</taxon>
        <taxon>Capsulimonas</taxon>
    </lineage>
</organism>
<dbReference type="PANTHER" id="PTHR43657">
    <property type="entry name" value="TRYPTOPHAN RNA-BINDING ATTENUATOR PROTEIN-LIKE PROTEIN"/>
    <property type="match status" value="1"/>
</dbReference>
<protein>
    <submittedName>
        <fullName evidence="1">Uncharacterized protein</fullName>
    </submittedName>
</protein>
<dbReference type="InterPro" id="IPR016031">
    <property type="entry name" value="Trp_RNA-bd_attenuator-like_dom"/>
</dbReference>
<evidence type="ECO:0000313" key="1">
    <source>
        <dbReference type="EMBL" id="BDI32744.1"/>
    </source>
</evidence>
<dbReference type="OrthoDB" id="9779518at2"/>
<dbReference type="InterPro" id="IPR036983">
    <property type="entry name" value="AIM24_sf"/>
</dbReference>
<accession>A0A402CQE2</accession>
<dbReference type="NCBIfam" id="TIGR00266">
    <property type="entry name" value="TIGR00266 family protein"/>
    <property type="match status" value="1"/>
</dbReference>
<dbReference type="EMBL" id="AP025739">
    <property type="protein sequence ID" value="BDI32744.1"/>
    <property type="molecule type" value="Genomic_DNA"/>
</dbReference>